<sequence length="73" mass="8288">MVKTLTSIYGHGEQAKEIIPATKNEGSKDLDLLLYALRENDQRSTATEGMLKKVLTHVEGSERESEKRKRDSR</sequence>
<dbReference type="VEuPathDB" id="FungiDB:HpaG808351"/>
<keyword evidence="2" id="KW-1185">Reference proteome</keyword>
<dbReference type="HOGENOM" id="CLU_2710144_0_0_1"/>
<protein>
    <submittedName>
        <fullName evidence="1">Uncharacterized protein</fullName>
    </submittedName>
</protein>
<reference evidence="2" key="1">
    <citation type="journal article" date="2010" name="Science">
        <title>Signatures of adaptation to obligate biotrophy in the Hyaloperonospora arabidopsidis genome.</title>
        <authorList>
            <person name="Baxter L."/>
            <person name="Tripathy S."/>
            <person name="Ishaque N."/>
            <person name="Boot N."/>
            <person name="Cabral A."/>
            <person name="Kemen E."/>
            <person name="Thines M."/>
            <person name="Ah-Fong A."/>
            <person name="Anderson R."/>
            <person name="Badejoko W."/>
            <person name="Bittner-Eddy P."/>
            <person name="Boore J.L."/>
            <person name="Chibucos M.C."/>
            <person name="Coates M."/>
            <person name="Dehal P."/>
            <person name="Delehaunty K."/>
            <person name="Dong S."/>
            <person name="Downton P."/>
            <person name="Dumas B."/>
            <person name="Fabro G."/>
            <person name="Fronick C."/>
            <person name="Fuerstenberg S.I."/>
            <person name="Fulton L."/>
            <person name="Gaulin E."/>
            <person name="Govers F."/>
            <person name="Hughes L."/>
            <person name="Humphray S."/>
            <person name="Jiang R.H."/>
            <person name="Judelson H."/>
            <person name="Kamoun S."/>
            <person name="Kyung K."/>
            <person name="Meijer H."/>
            <person name="Minx P."/>
            <person name="Morris P."/>
            <person name="Nelson J."/>
            <person name="Phuntumart V."/>
            <person name="Qutob D."/>
            <person name="Rehmany A."/>
            <person name="Rougon-Cardoso A."/>
            <person name="Ryden P."/>
            <person name="Torto-Alalibo T."/>
            <person name="Studholme D."/>
            <person name="Wang Y."/>
            <person name="Win J."/>
            <person name="Wood J."/>
            <person name="Clifton S.W."/>
            <person name="Rogers J."/>
            <person name="Van den Ackerveken G."/>
            <person name="Jones J.D."/>
            <person name="McDowell J.M."/>
            <person name="Beynon J."/>
            <person name="Tyler B.M."/>
        </authorList>
    </citation>
    <scope>NUCLEOTIDE SEQUENCE [LARGE SCALE GENOMIC DNA]</scope>
    <source>
        <strain evidence="2">Emoy2</strain>
    </source>
</reference>
<dbReference type="Proteomes" id="UP000011713">
    <property type="component" value="Unassembled WGS sequence"/>
</dbReference>
<accession>M4BPL2</accession>
<reference evidence="1" key="2">
    <citation type="submission" date="2015-06" db="UniProtKB">
        <authorList>
            <consortium name="EnsemblProtists"/>
        </authorList>
    </citation>
    <scope>IDENTIFICATION</scope>
    <source>
        <strain evidence="1">Emoy2</strain>
    </source>
</reference>
<dbReference type="InParanoid" id="M4BPL2"/>
<proteinExistence type="predicted"/>
<dbReference type="EnsemblProtists" id="HpaT808351">
    <property type="protein sequence ID" value="HpaP808351"/>
    <property type="gene ID" value="HpaG808351"/>
</dbReference>
<organism evidence="1 2">
    <name type="scientific">Hyaloperonospora arabidopsidis (strain Emoy2)</name>
    <name type="common">Downy mildew agent</name>
    <name type="synonym">Peronospora arabidopsidis</name>
    <dbReference type="NCBI Taxonomy" id="559515"/>
    <lineage>
        <taxon>Eukaryota</taxon>
        <taxon>Sar</taxon>
        <taxon>Stramenopiles</taxon>
        <taxon>Oomycota</taxon>
        <taxon>Peronosporomycetes</taxon>
        <taxon>Peronosporales</taxon>
        <taxon>Peronosporaceae</taxon>
        <taxon>Hyaloperonospora</taxon>
    </lineage>
</organism>
<evidence type="ECO:0000313" key="2">
    <source>
        <dbReference type="Proteomes" id="UP000011713"/>
    </source>
</evidence>
<name>M4BPL2_HYAAE</name>
<dbReference type="AlphaFoldDB" id="M4BPL2"/>
<evidence type="ECO:0000313" key="1">
    <source>
        <dbReference type="EnsemblProtists" id="HpaP808351"/>
    </source>
</evidence>
<dbReference type="EMBL" id="JH598517">
    <property type="status" value="NOT_ANNOTATED_CDS"/>
    <property type="molecule type" value="Genomic_DNA"/>
</dbReference>